<protein>
    <submittedName>
        <fullName evidence="17">TonB-dependent receptor</fullName>
    </submittedName>
</protein>
<feature type="region of interest" description="Disordered" evidence="13">
    <location>
        <begin position="193"/>
        <end position="215"/>
    </location>
</feature>
<feature type="chain" id="PRO_5046629186" evidence="14">
    <location>
        <begin position="24"/>
        <end position="624"/>
    </location>
</feature>
<dbReference type="EMBL" id="JAVRHL010000003">
    <property type="protein sequence ID" value="MDT0683347.1"/>
    <property type="molecule type" value="Genomic_DNA"/>
</dbReference>
<keyword evidence="9 10" id="KW-0998">Cell outer membrane</keyword>
<dbReference type="InterPro" id="IPR012910">
    <property type="entry name" value="Plug_dom"/>
</dbReference>
<dbReference type="SUPFAM" id="SSF56935">
    <property type="entry name" value="Porins"/>
    <property type="match status" value="1"/>
</dbReference>
<feature type="domain" description="TonB-dependent receptor-like beta-barrel" evidence="15">
    <location>
        <begin position="184"/>
        <end position="597"/>
    </location>
</feature>
<dbReference type="InterPro" id="IPR037066">
    <property type="entry name" value="Plug_dom_sf"/>
</dbReference>
<evidence type="ECO:0000256" key="1">
    <source>
        <dbReference type="ARBA" id="ARBA00004571"/>
    </source>
</evidence>
<dbReference type="InterPro" id="IPR039426">
    <property type="entry name" value="TonB-dep_rcpt-like"/>
</dbReference>
<evidence type="ECO:0000256" key="7">
    <source>
        <dbReference type="ARBA" id="ARBA00023136"/>
    </source>
</evidence>
<evidence type="ECO:0000256" key="12">
    <source>
        <dbReference type="RuleBase" id="RU003357"/>
    </source>
</evidence>
<proteinExistence type="inferred from homology"/>
<dbReference type="Gene3D" id="2.170.130.10">
    <property type="entry name" value="TonB-dependent receptor, plug domain"/>
    <property type="match status" value="1"/>
</dbReference>
<keyword evidence="4 10" id="KW-0812">Transmembrane</keyword>
<keyword evidence="6 12" id="KW-0798">TonB box</keyword>
<gene>
    <name evidence="17" type="ORF">RM543_11670</name>
</gene>
<reference evidence="17 18" key="1">
    <citation type="submission" date="2023-09" db="EMBL/GenBank/DDBJ databases">
        <authorList>
            <person name="Rey-Velasco X."/>
        </authorList>
    </citation>
    <scope>NUCLEOTIDE SEQUENCE [LARGE SCALE GENOMIC DNA]</scope>
    <source>
        <strain evidence="17 18">F158</strain>
    </source>
</reference>
<dbReference type="Gene3D" id="2.40.170.20">
    <property type="entry name" value="TonB-dependent receptor, beta-barrel domain"/>
    <property type="match status" value="1"/>
</dbReference>
<evidence type="ECO:0000256" key="3">
    <source>
        <dbReference type="ARBA" id="ARBA00022452"/>
    </source>
</evidence>
<evidence type="ECO:0000256" key="5">
    <source>
        <dbReference type="ARBA" id="ARBA00022729"/>
    </source>
</evidence>
<evidence type="ECO:0000313" key="18">
    <source>
        <dbReference type="Proteomes" id="UP001265259"/>
    </source>
</evidence>
<dbReference type="InterPro" id="IPR000531">
    <property type="entry name" value="Beta-barrel_TonB"/>
</dbReference>
<evidence type="ECO:0000256" key="4">
    <source>
        <dbReference type="ARBA" id="ARBA00022692"/>
    </source>
</evidence>
<comment type="similarity">
    <text evidence="10 12">Belongs to the TonB-dependent receptor family.</text>
</comment>
<evidence type="ECO:0000259" key="16">
    <source>
        <dbReference type="Pfam" id="PF07715"/>
    </source>
</evidence>
<evidence type="ECO:0000256" key="10">
    <source>
        <dbReference type="PROSITE-ProRule" id="PRU01360"/>
    </source>
</evidence>
<keyword evidence="7 10" id="KW-0472">Membrane</keyword>
<dbReference type="PANTHER" id="PTHR30069:SF29">
    <property type="entry name" value="HEMOGLOBIN AND HEMOGLOBIN-HAPTOGLOBIN-BINDING PROTEIN 1-RELATED"/>
    <property type="match status" value="1"/>
</dbReference>
<dbReference type="RefSeq" id="WP_311691801.1">
    <property type="nucleotide sequence ID" value="NZ_JAVRHL010000003.1"/>
</dbReference>
<accession>A0ABU3DHY9</accession>
<evidence type="ECO:0000313" key="17">
    <source>
        <dbReference type="EMBL" id="MDT0683347.1"/>
    </source>
</evidence>
<dbReference type="Pfam" id="PF07715">
    <property type="entry name" value="Plug"/>
    <property type="match status" value="1"/>
</dbReference>
<evidence type="ECO:0000259" key="15">
    <source>
        <dbReference type="Pfam" id="PF00593"/>
    </source>
</evidence>
<keyword evidence="3 10" id="KW-1134">Transmembrane beta strand</keyword>
<sequence>MRASLLSAGLVATTALTPIALHAQEVLATDAFDLDTIFVSGGLTPLRFGDYARAASIVTGEELETRGIATVQEALTALPGLSVNGTSTNLSQIRIRGGEANHTLVLIDGIEAAAGDGEYYLSGLSARNIERIEVLRGPQSVFYGSNASSGVVNIITRTGSTGTQYGGSLEVGAGGYNSSGYVSFRDDRGGMSLSFTDREDEGVDLSGEDEERDGTERRSVVAKGDYEILPGLTIGATGRIAEEDFGYDATDFTASTADGYVVNSDDETHVEEQTAGIWAEYEMLDGRLTHRLSWKNTQNERAQNDAAPAKTETTSAEYILSFGLDGRSVATTDHQLNLLLEQQEDSSSTDPDYDRSSDSIALEYRGAIGALDLQAGVRYSENDPFEDERTYTIAASYQMDSGLRFHASAGRGVVNPSYIELYDTQFSTGNPDLEPETNRSWDAGIEVPVLGGRGSVDVTYFREVLENEIIYQFTPGGPDYRNEDGESDRRGVEVAALLDVTEDLSFRGAYTWLDAEDPDGDTEIRRPEHELSLGATYAFLGDRALAAVDVRHVSGLYDTPFYTTGEGDIELDDFTTVDLSGRYALTDEVSLTARIENAFDEDYTEVLGYATRGRTAYVGLQADF</sequence>
<evidence type="ECO:0000256" key="9">
    <source>
        <dbReference type="ARBA" id="ARBA00023237"/>
    </source>
</evidence>
<evidence type="ECO:0000256" key="11">
    <source>
        <dbReference type="PROSITE-ProRule" id="PRU10144"/>
    </source>
</evidence>
<evidence type="ECO:0000256" key="8">
    <source>
        <dbReference type="ARBA" id="ARBA00023170"/>
    </source>
</evidence>
<feature type="compositionally biased region" description="Acidic residues" evidence="13">
    <location>
        <begin position="198"/>
        <end position="213"/>
    </location>
</feature>
<evidence type="ECO:0000256" key="2">
    <source>
        <dbReference type="ARBA" id="ARBA00022448"/>
    </source>
</evidence>
<dbReference type="PROSITE" id="PS01156">
    <property type="entry name" value="TONB_DEPENDENT_REC_2"/>
    <property type="match status" value="1"/>
</dbReference>
<keyword evidence="8 17" id="KW-0675">Receptor</keyword>
<dbReference type="CDD" id="cd01347">
    <property type="entry name" value="ligand_gated_channel"/>
    <property type="match status" value="1"/>
</dbReference>
<keyword evidence="18" id="KW-1185">Reference proteome</keyword>
<keyword evidence="2 10" id="KW-0813">Transport</keyword>
<feature type="signal peptide" evidence="14">
    <location>
        <begin position="1"/>
        <end position="23"/>
    </location>
</feature>
<evidence type="ECO:0000256" key="13">
    <source>
        <dbReference type="SAM" id="MobiDB-lite"/>
    </source>
</evidence>
<comment type="caution">
    <text evidence="17">The sequence shown here is derived from an EMBL/GenBank/DDBJ whole genome shotgun (WGS) entry which is preliminary data.</text>
</comment>
<dbReference type="Pfam" id="PF00593">
    <property type="entry name" value="TonB_dep_Rec_b-barrel"/>
    <property type="match status" value="1"/>
</dbReference>
<dbReference type="Proteomes" id="UP001265259">
    <property type="component" value="Unassembled WGS sequence"/>
</dbReference>
<name>A0ABU3DHY9_9RHOB</name>
<evidence type="ECO:0000256" key="14">
    <source>
        <dbReference type="SAM" id="SignalP"/>
    </source>
</evidence>
<comment type="subcellular location">
    <subcellularLocation>
        <location evidence="1 10">Cell outer membrane</location>
        <topology evidence="1 10">Multi-pass membrane protein</topology>
    </subcellularLocation>
</comment>
<feature type="domain" description="TonB-dependent receptor plug" evidence="16">
    <location>
        <begin position="52"/>
        <end position="151"/>
    </location>
</feature>
<organism evidence="17 18">
    <name type="scientific">Tropicimonas omnivorans</name>
    <dbReference type="NCBI Taxonomy" id="3075590"/>
    <lineage>
        <taxon>Bacteria</taxon>
        <taxon>Pseudomonadati</taxon>
        <taxon>Pseudomonadota</taxon>
        <taxon>Alphaproteobacteria</taxon>
        <taxon>Rhodobacterales</taxon>
        <taxon>Roseobacteraceae</taxon>
        <taxon>Tropicimonas</taxon>
    </lineage>
</organism>
<dbReference type="PANTHER" id="PTHR30069">
    <property type="entry name" value="TONB-DEPENDENT OUTER MEMBRANE RECEPTOR"/>
    <property type="match status" value="1"/>
</dbReference>
<dbReference type="PROSITE" id="PS52016">
    <property type="entry name" value="TONB_DEPENDENT_REC_3"/>
    <property type="match status" value="1"/>
</dbReference>
<keyword evidence="5 14" id="KW-0732">Signal</keyword>
<feature type="short sequence motif" description="TonB C-terminal box" evidence="11">
    <location>
        <begin position="607"/>
        <end position="624"/>
    </location>
</feature>
<dbReference type="InterPro" id="IPR010917">
    <property type="entry name" value="TonB_rcpt_CS"/>
</dbReference>
<dbReference type="InterPro" id="IPR036942">
    <property type="entry name" value="Beta-barrel_TonB_sf"/>
</dbReference>
<evidence type="ECO:0000256" key="6">
    <source>
        <dbReference type="ARBA" id="ARBA00023077"/>
    </source>
</evidence>